<protein>
    <submittedName>
        <fullName evidence="1">Phosphohistidine phosphatase SixA</fullName>
    </submittedName>
</protein>
<dbReference type="GO" id="GO:0101006">
    <property type="term" value="F:protein histidine phosphatase activity"/>
    <property type="evidence" value="ECO:0007669"/>
    <property type="project" value="InterPro"/>
</dbReference>
<proteinExistence type="predicted"/>
<dbReference type="CDD" id="cd07067">
    <property type="entry name" value="HP_PGM_like"/>
    <property type="match status" value="1"/>
</dbReference>
<name>A0A1E7QA88_9GAMM</name>
<dbReference type="Proteomes" id="UP000242258">
    <property type="component" value="Unassembled WGS sequence"/>
</dbReference>
<organism evidence="1 2">
    <name type="scientific">Rheinheimera salexigens</name>
    <dbReference type="NCBI Taxonomy" id="1628148"/>
    <lineage>
        <taxon>Bacteria</taxon>
        <taxon>Pseudomonadati</taxon>
        <taxon>Pseudomonadota</taxon>
        <taxon>Gammaproteobacteria</taxon>
        <taxon>Chromatiales</taxon>
        <taxon>Chromatiaceae</taxon>
        <taxon>Rheinheimera</taxon>
    </lineage>
</organism>
<dbReference type="InterPro" id="IPR004449">
    <property type="entry name" value="SixA"/>
</dbReference>
<dbReference type="AlphaFoldDB" id="A0A1E7QA88"/>
<gene>
    <name evidence="1" type="ORF">BI198_10435</name>
</gene>
<dbReference type="STRING" id="1628148.BI198_10435"/>
<reference evidence="2" key="1">
    <citation type="submission" date="2016-09" db="EMBL/GenBank/DDBJ databases">
        <authorList>
            <person name="Wan X."/>
            <person name="Hou S."/>
        </authorList>
    </citation>
    <scope>NUCLEOTIDE SEQUENCE [LARGE SCALE GENOMIC DNA]</scope>
    <source>
        <strain evidence="2">KH87</strain>
    </source>
</reference>
<accession>A0A1E7QA88</accession>
<sequence length="162" mass="17906">MVNLVIMRHGEAEPMAASDKLRPLTPKGVDEVTQMANWLYQQHGNFDWVWSSPYLRTQQTAELMLAKQPSFSQLDLVTDLVPDANAASFQSYLDVCLATKPDARILLVSHMPLVSFLVAQFTDAGQAPVFSPAQLACIAYQPKQQGQLIESISTEDLALLSL</sequence>
<dbReference type="InterPro" id="IPR013078">
    <property type="entry name" value="His_Pase_superF_clade-1"/>
</dbReference>
<dbReference type="GO" id="GO:0005737">
    <property type="term" value="C:cytoplasm"/>
    <property type="evidence" value="ECO:0007669"/>
    <property type="project" value="InterPro"/>
</dbReference>
<comment type="caution">
    <text evidence="1">The sequence shown here is derived from an EMBL/GenBank/DDBJ whole genome shotgun (WGS) entry which is preliminary data.</text>
</comment>
<dbReference type="Pfam" id="PF00300">
    <property type="entry name" value="His_Phos_1"/>
    <property type="match status" value="1"/>
</dbReference>
<keyword evidence="2" id="KW-1185">Reference proteome</keyword>
<evidence type="ECO:0000313" key="1">
    <source>
        <dbReference type="EMBL" id="OEY71050.1"/>
    </source>
</evidence>
<evidence type="ECO:0000313" key="2">
    <source>
        <dbReference type="Proteomes" id="UP000242258"/>
    </source>
</evidence>
<dbReference type="SUPFAM" id="SSF53254">
    <property type="entry name" value="Phosphoglycerate mutase-like"/>
    <property type="match status" value="1"/>
</dbReference>
<dbReference type="SMART" id="SM00855">
    <property type="entry name" value="PGAM"/>
    <property type="match status" value="1"/>
</dbReference>
<dbReference type="Gene3D" id="3.40.50.1240">
    <property type="entry name" value="Phosphoglycerate mutase-like"/>
    <property type="match status" value="1"/>
</dbReference>
<dbReference type="EMBL" id="MKEK01000001">
    <property type="protein sequence ID" value="OEY71050.1"/>
    <property type="molecule type" value="Genomic_DNA"/>
</dbReference>
<dbReference type="InterPro" id="IPR029033">
    <property type="entry name" value="His_PPase_superfam"/>
</dbReference>
<dbReference type="NCBIfam" id="TIGR00249">
    <property type="entry name" value="sixA"/>
    <property type="match status" value="1"/>
</dbReference>
<dbReference type="OrthoDB" id="9810154at2"/>